<proteinExistence type="predicted"/>
<dbReference type="Proteomes" id="UP000652761">
    <property type="component" value="Unassembled WGS sequence"/>
</dbReference>
<dbReference type="InterPro" id="IPR002109">
    <property type="entry name" value="Glutaredoxin"/>
</dbReference>
<accession>A0A843TK10</accession>
<dbReference type="EMBL" id="NMUH01000039">
    <property type="protein sequence ID" value="MQL69520.1"/>
    <property type="molecule type" value="Genomic_DNA"/>
</dbReference>
<dbReference type="InterPro" id="IPR036249">
    <property type="entry name" value="Thioredoxin-like_sf"/>
</dbReference>
<evidence type="ECO:0000313" key="4">
    <source>
        <dbReference type="Proteomes" id="UP000652761"/>
    </source>
</evidence>
<feature type="domain" description="Glutaredoxin" evidence="2">
    <location>
        <begin position="49"/>
        <end position="117"/>
    </location>
</feature>
<sequence length="181" mass="19707">MILPLVLNADSEATVDAGIPKMSRAIFDNSVDRDLHREARAGAGGADGVVLYTTTLRGVRRTFEDYERARQLVEAHCMEAGVDERDVSLHGEYLRELRELVGEEATVPRLFVKGRYVGGIDEVVEMNETGRLMLRLVRGEGSGAGWRGCGNCGGDWERKETGRGEEEGSGLETLPVAGPMG</sequence>
<dbReference type="PROSITE" id="PS51354">
    <property type="entry name" value="GLUTAREDOXIN_2"/>
    <property type="match status" value="1"/>
</dbReference>
<feature type="region of interest" description="Disordered" evidence="1">
    <location>
        <begin position="159"/>
        <end position="181"/>
    </location>
</feature>
<dbReference type="Pfam" id="PF00462">
    <property type="entry name" value="Glutaredoxin"/>
    <property type="match status" value="1"/>
</dbReference>
<dbReference type="AlphaFoldDB" id="A0A843TK10"/>
<dbReference type="Gene3D" id="3.40.30.10">
    <property type="entry name" value="Glutaredoxin"/>
    <property type="match status" value="1"/>
</dbReference>
<evidence type="ECO:0000256" key="1">
    <source>
        <dbReference type="SAM" id="MobiDB-lite"/>
    </source>
</evidence>
<reference evidence="3" key="1">
    <citation type="submission" date="2017-07" db="EMBL/GenBank/DDBJ databases">
        <title>Taro Niue Genome Assembly and Annotation.</title>
        <authorList>
            <person name="Atibalentja N."/>
            <person name="Keating K."/>
            <person name="Fields C.J."/>
        </authorList>
    </citation>
    <scope>NUCLEOTIDE SEQUENCE</scope>
    <source>
        <strain evidence="3">Niue_2</strain>
        <tissue evidence="3">Leaf</tissue>
    </source>
</reference>
<comment type="caution">
    <text evidence="3">The sequence shown here is derived from an EMBL/GenBank/DDBJ whole genome shotgun (WGS) entry which is preliminary data.</text>
</comment>
<keyword evidence="4" id="KW-1185">Reference proteome</keyword>
<protein>
    <recommendedName>
        <fullName evidence="2">Glutaredoxin domain-containing protein</fullName>
    </recommendedName>
</protein>
<evidence type="ECO:0000259" key="2">
    <source>
        <dbReference type="Pfam" id="PF00462"/>
    </source>
</evidence>
<dbReference type="PANTHER" id="PTHR45669:SF7">
    <property type="entry name" value="F1N19.7"/>
    <property type="match status" value="1"/>
</dbReference>
<evidence type="ECO:0000313" key="3">
    <source>
        <dbReference type="EMBL" id="MQL69520.1"/>
    </source>
</evidence>
<dbReference type="OrthoDB" id="423313at2759"/>
<name>A0A843TK10_COLES</name>
<gene>
    <name evidence="3" type="ORF">Taro_001813</name>
</gene>
<organism evidence="3 4">
    <name type="scientific">Colocasia esculenta</name>
    <name type="common">Wild taro</name>
    <name type="synonym">Arum esculentum</name>
    <dbReference type="NCBI Taxonomy" id="4460"/>
    <lineage>
        <taxon>Eukaryota</taxon>
        <taxon>Viridiplantae</taxon>
        <taxon>Streptophyta</taxon>
        <taxon>Embryophyta</taxon>
        <taxon>Tracheophyta</taxon>
        <taxon>Spermatophyta</taxon>
        <taxon>Magnoliopsida</taxon>
        <taxon>Liliopsida</taxon>
        <taxon>Araceae</taxon>
        <taxon>Aroideae</taxon>
        <taxon>Colocasieae</taxon>
        <taxon>Colocasia</taxon>
    </lineage>
</organism>
<dbReference type="SUPFAM" id="SSF52833">
    <property type="entry name" value="Thioredoxin-like"/>
    <property type="match status" value="1"/>
</dbReference>
<dbReference type="PANTHER" id="PTHR45669">
    <property type="entry name" value="GLUTAREDOXIN DOMAIN-CONTAINING CYSTEINE-RICH PROTEIN CG12206-RELATED"/>
    <property type="match status" value="1"/>
</dbReference>